<evidence type="ECO:0000313" key="2">
    <source>
        <dbReference type="Proteomes" id="UP000500882"/>
    </source>
</evidence>
<accession>A0A679HLR8</accession>
<organism evidence="1 2">
    <name type="scientific">Bacteroides thetaiotaomicron</name>
    <dbReference type="NCBI Taxonomy" id="818"/>
    <lineage>
        <taxon>Bacteria</taxon>
        <taxon>Pseudomonadati</taxon>
        <taxon>Bacteroidota</taxon>
        <taxon>Bacteroidia</taxon>
        <taxon>Bacteroidales</taxon>
        <taxon>Bacteroidaceae</taxon>
        <taxon>Bacteroides</taxon>
    </lineage>
</organism>
<dbReference type="AlphaFoldDB" id="A0A679HLR8"/>
<name>A0A679HLR8_BACT4</name>
<gene>
    <name evidence="1" type="ORF">BatF92_31090</name>
</gene>
<sequence>MFLIGLQKELRNDEMDEDDEISEVDAGAVLFNRDDGLPAGYTPFSYWGGSMQR</sequence>
<protein>
    <submittedName>
        <fullName evidence="1">Uncharacterized protein</fullName>
    </submittedName>
</protein>
<proteinExistence type="predicted"/>
<dbReference type="EMBL" id="AP022660">
    <property type="protein sequence ID" value="BCA51167.1"/>
    <property type="molecule type" value="Genomic_DNA"/>
</dbReference>
<evidence type="ECO:0000313" key="1">
    <source>
        <dbReference type="EMBL" id="BCA51167.1"/>
    </source>
</evidence>
<dbReference type="Proteomes" id="UP000500882">
    <property type="component" value="Chromosome"/>
</dbReference>
<reference evidence="1 2" key="1">
    <citation type="submission" date="2020-02" db="EMBL/GenBank/DDBJ databases">
        <title>Whole-genome sequencing and comparative analysis of the genomes of Bacteroides thetaiotaomicron and Escherichia coli isolated from a healthy resident in Vietnam.</title>
        <authorList>
            <person name="Mohsin M."/>
            <person name="Tanaka K."/>
            <person name="Kawahara R."/>
            <person name="Kondo S."/>
            <person name="Noguchi H."/>
            <person name="Motooka D."/>
            <person name="Nakamura S."/>
            <person name="Khong D.T."/>
            <person name="Nguyen T.N."/>
            <person name="Tran H.T."/>
            <person name="Yamamoto Y."/>
        </authorList>
    </citation>
    <scope>NUCLEOTIDE SEQUENCE [LARGE SCALE GENOMIC DNA]</scope>
    <source>
        <strain evidence="1 2">F9-2</strain>
    </source>
</reference>